<dbReference type="EMBL" id="CP001618">
    <property type="protein sequence ID" value="ACQ80870.1"/>
    <property type="molecule type" value="Genomic_DNA"/>
</dbReference>
<dbReference type="STRING" id="471853.Bcav_2625"/>
<gene>
    <name evidence="3" type="ordered locus">Bcav_2625</name>
</gene>
<evidence type="ECO:0000256" key="1">
    <source>
        <dbReference type="SAM" id="MobiDB-lite"/>
    </source>
</evidence>
<dbReference type="HOGENOM" id="CLU_116212_0_0_11"/>
<reference evidence="3 4" key="1">
    <citation type="journal article" date="2009" name="Stand. Genomic Sci.">
        <title>Complete genome sequence of Beutenbergia cavernae type strain (HKI 0122).</title>
        <authorList>
            <person name="Land M."/>
            <person name="Pukall R."/>
            <person name="Abt B."/>
            <person name="Goker M."/>
            <person name="Rohde M."/>
            <person name="Glavina Del Rio T."/>
            <person name="Tice H."/>
            <person name="Copeland A."/>
            <person name="Cheng J.F."/>
            <person name="Lucas S."/>
            <person name="Chen F."/>
            <person name="Nolan M."/>
            <person name="Bruce D."/>
            <person name="Goodwin L."/>
            <person name="Pitluck S."/>
            <person name="Ivanova N."/>
            <person name="Mavromatis K."/>
            <person name="Ovchinnikova G."/>
            <person name="Pati A."/>
            <person name="Chen A."/>
            <person name="Palaniappan K."/>
            <person name="Hauser L."/>
            <person name="Chang Y.J."/>
            <person name="Jefferies C.C."/>
            <person name="Saunders E."/>
            <person name="Brettin T."/>
            <person name="Detter J.C."/>
            <person name="Han C."/>
            <person name="Chain P."/>
            <person name="Bristow J."/>
            <person name="Eisen J.A."/>
            <person name="Markowitz V."/>
            <person name="Hugenholtz P."/>
            <person name="Kyrpides N.C."/>
            <person name="Klenk H.P."/>
            <person name="Lapidus A."/>
        </authorList>
    </citation>
    <scope>NUCLEOTIDE SEQUENCE [LARGE SCALE GENOMIC DNA]</scope>
    <source>
        <strain evidence="4">ATCC BAA-8 / DSM 12333 / NBRC 16432</strain>
    </source>
</reference>
<sequence>MADQRRRRVITVAILAAVDVVLLIVLLVLLLGQGPGGDPGDDPTETASGDAGASAVPTPSATPPEGAVEIASFVTPSGNIGCDMSGDGVTCRIGDYTFTPPPADGCTGTVGGVVELDAEGTDVPCVAEVPPVSAPDAAVLDYGESSAVGGYACTSERTGLRCLSLETGHGFVLARAALTEF</sequence>
<dbReference type="Proteomes" id="UP000007962">
    <property type="component" value="Chromosome"/>
</dbReference>
<protein>
    <submittedName>
        <fullName evidence="3">Uncharacterized protein</fullName>
    </submittedName>
</protein>
<accession>C5BXI7</accession>
<evidence type="ECO:0000313" key="3">
    <source>
        <dbReference type="EMBL" id="ACQ80870.1"/>
    </source>
</evidence>
<name>C5BXI7_BEUC1</name>
<keyword evidence="2" id="KW-0472">Membrane</keyword>
<dbReference type="OrthoDB" id="4485680at2"/>
<keyword evidence="2" id="KW-0812">Transmembrane</keyword>
<organism evidence="3 4">
    <name type="scientific">Beutenbergia cavernae (strain ATCC BAA-8 / DSM 12333 / CCUG 43141 / JCM 11478 / NBRC 16432 / NCIMB 13614 / HKI 0122)</name>
    <dbReference type="NCBI Taxonomy" id="471853"/>
    <lineage>
        <taxon>Bacteria</taxon>
        <taxon>Bacillati</taxon>
        <taxon>Actinomycetota</taxon>
        <taxon>Actinomycetes</taxon>
        <taxon>Micrococcales</taxon>
        <taxon>Beutenbergiaceae</taxon>
        <taxon>Beutenbergia</taxon>
    </lineage>
</organism>
<dbReference type="KEGG" id="bcv:Bcav_2625"/>
<feature type="transmembrane region" description="Helical" evidence="2">
    <location>
        <begin position="12"/>
        <end position="32"/>
    </location>
</feature>
<dbReference type="RefSeq" id="WP_015883110.1">
    <property type="nucleotide sequence ID" value="NC_012669.1"/>
</dbReference>
<keyword evidence="4" id="KW-1185">Reference proteome</keyword>
<proteinExistence type="predicted"/>
<dbReference type="AlphaFoldDB" id="C5BXI7"/>
<evidence type="ECO:0000256" key="2">
    <source>
        <dbReference type="SAM" id="Phobius"/>
    </source>
</evidence>
<feature type="region of interest" description="Disordered" evidence="1">
    <location>
        <begin position="38"/>
        <end position="65"/>
    </location>
</feature>
<dbReference type="eggNOG" id="ENOG5032W33">
    <property type="taxonomic scope" value="Bacteria"/>
</dbReference>
<evidence type="ECO:0000313" key="4">
    <source>
        <dbReference type="Proteomes" id="UP000007962"/>
    </source>
</evidence>
<keyword evidence="2" id="KW-1133">Transmembrane helix</keyword>